<feature type="compositionally biased region" description="Basic and acidic residues" evidence="1">
    <location>
        <begin position="21"/>
        <end position="37"/>
    </location>
</feature>
<keyword evidence="2" id="KW-0472">Membrane</keyword>
<proteinExistence type="predicted"/>
<keyword evidence="2" id="KW-1133">Transmembrane helix</keyword>
<feature type="region of interest" description="Disordered" evidence="1">
    <location>
        <begin position="21"/>
        <end position="65"/>
    </location>
</feature>
<sequence>MPVTGLFLRNHGMHRTLVRAVRDPSRPGRYDARRPRGEASYADAGTRGYSRRQTPSPPPPGTVVQVKPSRLKLSRPARRATLIVHVAASAGWLGLTLGLLALGITATTTGSAVTVEASVRAMKLFADWLLLPVAFLTLLSGLLLSLGTPWGLARHRWVCTKFWLTLATTTATAFALRPGVNSAVAAVTAGGPLPDTGDVLFGPVVSLSAYVFMTVISVLKPWGPTRRGRRLRAQEAGARA</sequence>
<protein>
    <recommendedName>
        <fullName evidence="5">DUF2269 domain-containing protein</fullName>
    </recommendedName>
</protein>
<evidence type="ECO:0000313" key="4">
    <source>
        <dbReference type="Proteomes" id="UP000317881"/>
    </source>
</evidence>
<keyword evidence="2" id="KW-0812">Transmembrane</keyword>
<evidence type="ECO:0000313" key="3">
    <source>
        <dbReference type="EMBL" id="GEC08684.1"/>
    </source>
</evidence>
<evidence type="ECO:0000256" key="1">
    <source>
        <dbReference type="SAM" id="MobiDB-lite"/>
    </source>
</evidence>
<evidence type="ECO:0008006" key="5">
    <source>
        <dbReference type="Google" id="ProtNLM"/>
    </source>
</evidence>
<dbReference type="Proteomes" id="UP000317881">
    <property type="component" value="Unassembled WGS sequence"/>
</dbReference>
<feature type="transmembrane region" description="Helical" evidence="2">
    <location>
        <begin position="162"/>
        <end position="180"/>
    </location>
</feature>
<gene>
    <name evidence="3" type="ORF">SSP24_63390</name>
</gene>
<comment type="caution">
    <text evidence="3">The sequence shown here is derived from an EMBL/GenBank/DDBJ whole genome shotgun (WGS) entry which is preliminary data.</text>
</comment>
<evidence type="ECO:0000256" key="2">
    <source>
        <dbReference type="SAM" id="Phobius"/>
    </source>
</evidence>
<feature type="transmembrane region" description="Helical" evidence="2">
    <location>
        <begin position="128"/>
        <end position="150"/>
    </location>
</feature>
<accession>A0A4Y3VP20</accession>
<name>A0A4Y3VP20_9ACTN</name>
<organism evidence="3 4">
    <name type="scientific">Streptomyces spinoverrucosus</name>
    <dbReference type="NCBI Taxonomy" id="284043"/>
    <lineage>
        <taxon>Bacteria</taxon>
        <taxon>Bacillati</taxon>
        <taxon>Actinomycetota</taxon>
        <taxon>Actinomycetes</taxon>
        <taxon>Kitasatosporales</taxon>
        <taxon>Streptomycetaceae</taxon>
        <taxon>Streptomyces</taxon>
    </lineage>
</organism>
<feature type="transmembrane region" description="Helical" evidence="2">
    <location>
        <begin position="200"/>
        <end position="222"/>
    </location>
</feature>
<reference evidence="3 4" key="1">
    <citation type="submission" date="2019-06" db="EMBL/GenBank/DDBJ databases">
        <title>Whole genome shotgun sequence of Streptomyces spinoverrucosus NBRC 14228.</title>
        <authorList>
            <person name="Hosoyama A."/>
            <person name="Uohara A."/>
            <person name="Ohji S."/>
            <person name="Ichikawa N."/>
        </authorList>
    </citation>
    <scope>NUCLEOTIDE SEQUENCE [LARGE SCALE GENOMIC DNA]</scope>
    <source>
        <strain evidence="3 4">NBRC 14228</strain>
    </source>
</reference>
<feature type="transmembrane region" description="Helical" evidence="2">
    <location>
        <begin position="82"/>
        <end position="108"/>
    </location>
</feature>
<dbReference type="AlphaFoldDB" id="A0A4Y3VP20"/>
<dbReference type="EMBL" id="BJND01000056">
    <property type="protein sequence ID" value="GEC08684.1"/>
    <property type="molecule type" value="Genomic_DNA"/>
</dbReference>
<keyword evidence="4" id="KW-1185">Reference proteome</keyword>